<dbReference type="GO" id="GO:0046872">
    <property type="term" value="F:metal ion binding"/>
    <property type="evidence" value="ECO:0007669"/>
    <property type="project" value="UniProtKB-KW"/>
</dbReference>
<dbReference type="EMBL" id="WLZY01000002">
    <property type="protein sequence ID" value="NDL57306.1"/>
    <property type="molecule type" value="Genomic_DNA"/>
</dbReference>
<dbReference type="AlphaFoldDB" id="A0A7K3M1Y0"/>
<evidence type="ECO:0000256" key="10">
    <source>
        <dbReference type="ARBA" id="ARBA00023049"/>
    </source>
</evidence>
<dbReference type="CDD" id="cd07328">
    <property type="entry name" value="M48_Ste24p_like"/>
    <property type="match status" value="1"/>
</dbReference>
<proteinExistence type="predicted"/>
<sequence>MRTTLRALVAVALLGGFYLLVGLVVAAAVVIDVALIVRGDGQGLQAAIAITLVAFALIRALVVVSRQQMGEPPGIPVSPDDEPALWQTVDQLAEQVQTAPPDEIRIVGDVNAAVSEDTKFLGLKATRRRMYIGMPLLTTMTVDEMRSILGHELGHYSGSHTRLGAPVYRGRTSLVATVQGLDNHPLVRKIFVGYAKFFFRVSQSVSRRQELEADEHSVAIAGRAAASSALRKVHGLAPAWGYFIENYARLIGPANARPADMFGGFHSLVSDPVRQREMAAMISEEREHSPYDSHPSLPDRLANIERQPDRQIEPDERPAIVLLRDPSSATQKATEWFLSEEALAMPTASWEDIVARGMYVVSNRNPAADLALLGQRLTGAPHPYLDTAFEAMLRGQSEELRAALVNVEGWPDDARLLDHVIARALEAALIEHGSAYWALSWSSQPRLLDLNGQELKLDDFAAAIVADPASQVPAVRDWLTRSGIGSDYTPQYSLDPARSADAQPTA</sequence>
<feature type="transmembrane region" description="Helical" evidence="13">
    <location>
        <begin position="7"/>
        <end position="37"/>
    </location>
</feature>
<dbReference type="PANTHER" id="PTHR43221:SF1">
    <property type="entry name" value="PROTEASE HTPX"/>
    <property type="match status" value="1"/>
</dbReference>
<comment type="cofactor">
    <cofactor evidence="1">
        <name>Zn(2+)</name>
        <dbReference type="ChEBI" id="CHEBI:29105"/>
    </cofactor>
</comment>
<keyword evidence="11 13" id="KW-0472">Membrane</keyword>
<dbReference type="RefSeq" id="WP_162449957.1">
    <property type="nucleotide sequence ID" value="NZ_WLZY01000002.1"/>
</dbReference>
<feature type="transmembrane region" description="Helical" evidence="13">
    <location>
        <begin position="43"/>
        <end position="62"/>
    </location>
</feature>
<comment type="caution">
    <text evidence="15">The sequence shown here is derived from an EMBL/GenBank/DDBJ whole genome shotgun (WGS) entry which is preliminary data.</text>
</comment>
<dbReference type="PANTHER" id="PTHR43221">
    <property type="entry name" value="PROTEASE HTPX"/>
    <property type="match status" value="1"/>
</dbReference>
<evidence type="ECO:0000256" key="9">
    <source>
        <dbReference type="ARBA" id="ARBA00022989"/>
    </source>
</evidence>
<keyword evidence="3" id="KW-1003">Cell membrane</keyword>
<comment type="subcellular location">
    <subcellularLocation>
        <location evidence="2">Cell membrane</location>
        <topology evidence="2">Multi-pass membrane protein</topology>
    </subcellularLocation>
</comment>
<keyword evidence="9 13" id="KW-1133">Transmembrane helix</keyword>
<evidence type="ECO:0000256" key="6">
    <source>
        <dbReference type="ARBA" id="ARBA00022723"/>
    </source>
</evidence>
<dbReference type="InterPro" id="IPR001915">
    <property type="entry name" value="Peptidase_M48"/>
</dbReference>
<keyword evidence="6" id="KW-0479">Metal-binding</keyword>
<gene>
    <name evidence="15" type="ORF">F7O44_09515</name>
</gene>
<keyword evidence="16" id="KW-1185">Reference proteome</keyword>
<evidence type="ECO:0000256" key="11">
    <source>
        <dbReference type="ARBA" id="ARBA00023136"/>
    </source>
</evidence>
<evidence type="ECO:0000256" key="2">
    <source>
        <dbReference type="ARBA" id="ARBA00004651"/>
    </source>
</evidence>
<keyword evidence="5 13" id="KW-0812">Transmembrane</keyword>
<evidence type="ECO:0000256" key="3">
    <source>
        <dbReference type="ARBA" id="ARBA00022475"/>
    </source>
</evidence>
<keyword evidence="8" id="KW-0862">Zinc</keyword>
<protein>
    <submittedName>
        <fullName evidence="15">M48 family metalloprotease</fullName>
    </submittedName>
</protein>
<keyword evidence="4 15" id="KW-0645">Protease</keyword>
<keyword evidence="10 15" id="KW-0482">Metalloprotease</keyword>
<name>A0A7K3M1Y0_9ACTN</name>
<evidence type="ECO:0000313" key="15">
    <source>
        <dbReference type="EMBL" id="NDL57306.1"/>
    </source>
</evidence>
<dbReference type="InterPro" id="IPR050083">
    <property type="entry name" value="HtpX_protease"/>
</dbReference>
<keyword evidence="7" id="KW-0378">Hydrolase</keyword>
<feature type="region of interest" description="Disordered" evidence="12">
    <location>
        <begin position="486"/>
        <end position="506"/>
    </location>
</feature>
<evidence type="ECO:0000313" key="16">
    <source>
        <dbReference type="Proteomes" id="UP000460435"/>
    </source>
</evidence>
<evidence type="ECO:0000256" key="7">
    <source>
        <dbReference type="ARBA" id="ARBA00022801"/>
    </source>
</evidence>
<dbReference type="GO" id="GO:0004222">
    <property type="term" value="F:metalloendopeptidase activity"/>
    <property type="evidence" value="ECO:0007669"/>
    <property type="project" value="InterPro"/>
</dbReference>
<reference evidence="15 16" key="1">
    <citation type="submission" date="2019-11" db="EMBL/GenBank/DDBJ databases">
        <authorList>
            <person name="Li X.-J."/>
            <person name="Feng X.-M."/>
        </authorList>
    </citation>
    <scope>NUCLEOTIDE SEQUENCE [LARGE SCALE GENOMIC DNA]</scope>
    <source>
        <strain evidence="15 16">XMNu-373</strain>
    </source>
</reference>
<evidence type="ECO:0000256" key="4">
    <source>
        <dbReference type="ARBA" id="ARBA00022670"/>
    </source>
</evidence>
<evidence type="ECO:0000256" key="8">
    <source>
        <dbReference type="ARBA" id="ARBA00022833"/>
    </source>
</evidence>
<evidence type="ECO:0000256" key="13">
    <source>
        <dbReference type="SAM" id="Phobius"/>
    </source>
</evidence>
<dbReference type="Proteomes" id="UP000460435">
    <property type="component" value="Unassembled WGS sequence"/>
</dbReference>
<dbReference type="GO" id="GO:0006508">
    <property type="term" value="P:proteolysis"/>
    <property type="evidence" value="ECO:0007669"/>
    <property type="project" value="UniProtKB-KW"/>
</dbReference>
<dbReference type="Gene3D" id="3.30.2010.10">
    <property type="entry name" value="Metalloproteases ('zincins'), catalytic domain"/>
    <property type="match status" value="1"/>
</dbReference>
<dbReference type="Pfam" id="PF01435">
    <property type="entry name" value="Peptidase_M48"/>
    <property type="match status" value="1"/>
</dbReference>
<accession>A0A7K3M1Y0</accession>
<evidence type="ECO:0000256" key="12">
    <source>
        <dbReference type="SAM" id="MobiDB-lite"/>
    </source>
</evidence>
<dbReference type="GO" id="GO:0005886">
    <property type="term" value="C:plasma membrane"/>
    <property type="evidence" value="ECO:0007669"/>
    <property type="project" value="UniProtKB-SubCell"/>
</dbReference>
<evidence type="ECO:0000259" key="14">
    <source>
        <dbReference type="Pfam" id="PF01435"/>
    </source>
</evidence>
<evidence type="ECO:0000256" key="5">
    <source>
        <dbReference type="ARBA" id="ARBA00022692"/>
    </source>
</evidence>
<feature type="domain" description="Peptidase M48" evidence="14">
    <location>
        <begin position="120"/>
        <end position="305"/>
    </location>
</feature>
<organism evidence="15 16">
    <name type="scientific">Phytoactinopolyspora mesophila</name>
    <dbReference type="NCBI Taxonomy" id="2650750"/>
    <lineage>
        <taxon>Bacteria</taxon>
        <taxon>Bacillati</taxon>
        <taxon>Actinomycetota</taxon>
        <taxon>Actinomycetes</taxon>
        <taxon>Jiangellales</taxon>
        <taxon>Jiangellaceae</taxon>
        <taxon>Phytoactinopolyspora</taxon>
    </lineage>
</organism>
<evidence type="ECO:0000256" key="1">
    <source>
        <dbReference type="ARBA" id="ARBA00001947"/>
    </source>
</evidence>